<evidence type="ECO:0000313" key="10">
    <source>
        <dbReference type="Proteomes" id="UP001168098"/>
    </source>
</evidence>
<evidence type="ECO:0000259" key="8">
    <source>
        <dbReference type="Pfam" id="PF13962"/>
    </source>
</evidence>
<feature type="transmembrane region" description="Helical" evidence="7">
    <location>
        <begin position="124"/>
        <end position="142"/>
    </location>
</feature>
<evidence type="ECO:0000256" key="2">
    <source>
        <dbReference type="ARBA" id="ARBA00022692"/>
    </source>
</evidence>
<dbReference type="PANTHER" id="PTHR24186:SF56">
    <property type="entry name" value="PGG DOMAIN-CONTAINING PROTEIN"/>
    <property type="match status" value="1"/>
</dbReference>
<comment type="subcellular location">
    <subcellularLocation>
        <location evidence="1">Membrane</location>
        <topology evidence="1">Multi-pass membrane protein</topology>
    </subcellularLocation>
</comment>
<dbReference type="Proteomes" id="UP001168098">
    <property type="component" value="Unassembled WGS sequence"/>
</dbReference>
<dbReference type="PANTHER" id="PTHR24186">
    <property type="entry name" value="PROTEIN PHOSPHATASE 1 REGULATORY SUBUNIT"/>
    <property type="match status" value="1"/>
</dbReference>
<feature type="transmembrane region" description="Helical" evidence="7">
    <location>
        <begin position="68"/>
        <end position="85"/>
    </location>
</feature>
<sequence>MATQLNPPEDASHDFYAYYRFNPIVGALIAAATFQAGINPPGGVWQDKTTVDGVTTHPGKAILGSEKAAFTVFLFFNTLAFSSSLQMITYLIIGCPFYFEVLTAIYSMSFTYGFSIAAVEPPGAVKSGYIAIAFILPYAVRLSHQICKKYKREVNCSSSEKVFVYLLVS</sequence>
<evidence type="ECO:0000256" key="3">
    <source>
        <dbReference type="ARBA" id="ARBA00022737"/>
    </source>
</evidence>
<dbReference type="InterPro" id="IPR026961">
    <property type="entry name" value="PGG_dom"/>
</dbReference>
<keyword evidence="2 7" id="KW-0812">Transmembrane</keyword>
<name>A0AA38ZR22_VITRO</name>
<keyword evidence="3" id="KW-0677">Repeat</keyword>
<evidence type="ECO:0000256" key="4">
    <source>
        <dbReference type="ARBA" id="ARBA00022989"/>
    </source>
</evidence>
<dbReference type="GO" id="GO:0005886">
    <property type="term" value="C:plasma membrane"/>
    <property type="evidence" value="ECO:0007669"/>
    <property type="project" value="TreeGrafter"/>
</dbReference>
<gene>
    <name evidence="9" type="ORF">PVL29_011781</name>
</gene>
<feature type="domain" description="PGG" evidence="8">
    <location>
        <begin position="24"/>
        <end position="96"/>
    </location>
</feature>
<keyword evidence="10" id="KW-1185">Reference proteome</keyword>
<proteinExistence type="predicted"/>
<keyword evidence="4 7" id="KW-1133">Transmembrane helix</keyword>
<reference evidence="9 10" key="1">
    <citation type="journal article" date="2023" name="BMC Biotechnol.">
        <title>Vitis rotundifolia cv Carlos genome sequencing.</title>
        <authorList>
            <person name="Huff M."/>
            <person name="Hulse-Kemp A."/>
            <person name="Scheffler B."/>
            <person name="Youngblood R."/>
            <person name="Simpson S."/>
            <person name="Babiker E."/>
            <person name="Staton M."/>
        </authorList>
    </citation>
    <scope>NUCLEOTIDE SEQUENCE [LARGE SCALE GENOMIC DNA]</scope>
    <source>
        <tissue evidence="9">Leaf</tissue>
    </source>
</reference>
<evidence type="ECO:0000313" key="9">
    <source>
        <dbReference type="EMBL" id="KAJ9692848.1"/>
    </source>
</evidence>
<accession>A0AA38ZR22</accession>
<keyword evidence="6 7" id="KW-0472">Membrane</keyword>
<comment type="caution">
    <text evidence="9">The sequence shown here is derived from an EMBL/GenBank/DDBJ whole genome shotgun (WGS) entry which is preliminary data.</text>
</comment>
<evidence type="ECO:0000256" key="7">
    <source>
        <dbReference type="SAM" id="Phobius"/>
    </source>
</evidence>
<dbReference type="EMBL" id="JARBHA010000009">
    <property type="protein sequence ID" value="KAJ9692848.1"/>
    <property type="molecule type" value="Genomic_DNA"/>
</dbReference>
<dbReference type="Pfam" id="PF13962">
    <property type="entry name" value="PGG"/>
    <property type="match status" value="1"/>
</dbReference>
<dbReference type="AlphaFoldDB" id="A0AA38ZR22"/>
<organism evidence="9 10">
    <name type="scientific">Vitis rotundifolia</name>
    <name type="common">Muscadine grape</name>
    <dbReference type="NCBI Taxonomy" id="103349"/>
    <lineage>
        <taxon>Eukaryota</taxon>
        <taxon>Viridiplantae</taxon>
        <taxon>Streptophyta</taxon>
        <taxon>Embryophyta</taxon>
        <taxon>Tracheophyta</taxon>
        <taxon>Spermatophyta</taxon>
        <taxon>Magnoliopsida</taxon>
        <taxon>eudicotyledons</taxon>
        <taxon>Gunneridae</taxon>
        <taxon>Pentapetalae</taxon>
        <taxon>rosids</taxon>
        <taxon>Vitales</taxon>
        <taxon>Vitaceae</taxon>
        <taxon>Viteae</taxon>
        <taxon>Vitis</taxon>
    </lineage>
</organism>
<evidence type="ECO:0000256" key="6">
    <source>
        <dbReference type="ARBA" id="ARBA00023136"/>
    </source>
</evidence>
<protein>
    <recommendedName>
        <fullName evidence="8">PGG domain-containing protein</fullName>
    </recommendedName>
</protein>
<evidence type="ECO:0000256" key="5">
    <source>
        <dbReference type="ARBA" id="ARBA00023043"/>
    </source>
</evidence>
<evidence type="ECO:0000256" key="1">
    <source>
        <dbReference type="ARBA" id="ARBA00004141"/>
    </source>
</evidence>
<feature type="transmembrane region" description="Helical" evidence="7">
    <location>
        <begin position="97"/>
        <end position="118"/>
    </location>
</feature>
<keyword evidence="5" id="KW-0040">ANK repeat</keyword>